<accession>A0ABD4XB35</accession>
<gene>
    <name evidence="1" type="ORF">PXK24_12325</name>
</gene>
<reference evidence="1 2" key="1">
    <citation type="submission" date="2023-02" db="EMBL/GenBank/DDBJ databases">
        <title>Population genomics of bacteria associated with diatom.</title>
        <authorList>
            <person name="Xie J."/>
            <person name="Wang H."/>
        </authorList>
    </citation>
    <scope>NUCLEOTIDE SEQUENCE [LARGE SCALE GENOMIC DNA]</scope>
    <source>
        <strain evidence="1 2">PT47_8</strain>
    </source>
</reference>
<proteinExistence type="predicted"/>
<dbReference type="Proteomes" id="UP001218364">
    <property type="component" value="Unassembled WGS sequence"/>
</dbReference>
<dbReference type="InterPro" id="IPR036388">
    <property type="entry name" value="WH-like_DNA-bd_sf"/>
</dbReference>
<dbReference type="SUPFAM" id="SSF52964">
    <property type="entry name" value="TolB, N-terminal domain"/>
    <property type="match status" value="1"/>
</dbReference>
<dbReference type="EMBL" id="JARCJK010000005">
    <property type="protein sequence ID" value="MDE4166482.1"/>
    <property type="molecule type" value="Genomic_DNA"/>
</dbReference>
<dbReference type="AlphaFoldDB" id="A0ABD4XB35"/>
<dbReference type="RefSeq" id="WP_065272849.1">
    <property type="nucleotide sequence ID" value="NZ_CP015124.1"/>
</dbReference>
<evidence type="ECO:0000313" key="1">
    <source>
        <dbReference type="EMBL" id="MDE4166482.1"/>
    </source>
</evidence>
<evidence type="ECO:0000313" key="2">
    <source>
        <dbReference type="Proteomes" id="UP001218364"/>
    </source>
</evidence>
<dbReference type="SUPFAM" id="SSF48452">
    <property type="entry name" value="TPR-like"/>
    <property type="match status" value="1"/>
</dbReference>
<dbReference type="Gene3D" id="3.40.50.10070">
    <property type="entry name" value="TolB, N-terminal domain"/>
    <property type="match status" value="1"/>
</dbReference>
<name>A0ABD4XB35_9RHOB</name>
<organism evidence="1 2">
    <name type="scientific">Phaeobacter gallaeciensis</name>
    <dbReference type="NCBI Taxonomy" id="60890"/>
    <lineage>
        <taxon>Bacteria</taxon>
        <taxon>Pseudomonadati</taxon>
        <taxon>Pseudomonadota</taxon>
        <taxon>Alphaproteobacteria</taxon>
        <taxon>Rhodobacterales</taxon>
        <taxon>Roseobacteraceae</taxon>
        <taxon>Phaeobacter</taxon>
    </lineage>
</organism>
<protein>
    <submittedName>
        <fullName evidence="1">Transcriptional regulator</fullName>
    </submittedName>
</protein>
<dbReference type="InterPro" id="IPR011990">
    <property type="entry name" value="TPR-like_helical_dom_sf"/>
</dbReference>
<dbReference type="SUPFAM" id="SSF46894">
    <property type="entry name" value="C-terminal effector domain of the bipartite response regulators"/>
    <property type="match status" value="1"/>
</dbReference>
<dbReference type="InterPro" id="IPR016032">
    <property type="entry name" value="Sig_transdc_resp-reg_C-effctor"/>
</dbReference>
<dbReference type="Gene3D" id="1.10.10.10">
    <property type="entry name" value="Winged helix-like DNA-binding domain superfamily/Winged helix DNA-binding domain"/>
    <property type="match status" value="1"/>
</dbReference>
<comment type="caution">
    <text evidence="1">The sequence shown here is derived from an EMBL/GenBank/DDBJ whole genome shotgun (WGS) entry which is preliminary data.</text>
</comment>
<sequence length="555" mass="60720">MCNLIKLNQFGAFGVFLSDGSSVPLGAKHQALMALLATSASGIRTRAFLEHTLWSLAQPEQAKASLRTALSTLKRHLGPEAAQAITANRERVTLDLSRVEFIEPEDQAEFMEGFELPHETRFESWLAQMRADFEAKQTGQPTGGAGQIGQTGRVQYNDLLPPIAVLPFVQHTPGEDTSPLGSLLSEELSRCLARSQAFTVTSYLASRQFDPNRIRPIEVSQVAGVNYLVSGVVHVRGQMMNADIELHDAVREKVIWSRSFQGPLSDLMAGQSAALRDATRQIGQTVVGESIRLIGFKPLAGLEGHTLLMGAISLMQDMNPASFEKAREILNVLLSRAPQHPLALTWMGFWHVLRIQKGFSNDRQLDIHLAEQLATSALSADPSFSLAHTLKGVISSHLLFHFDLAQTSYDLALKDNPNEALALLLKGTTRAYQDRPDEAVQLTDAARRLSPLGPQRYYFDAESAVANLTARNYGRAIELADRSLEANASYPTSLGTKAIALQMSGRTSEARDTVQDLLKAAPMFNMSRYHNYTPLAAGPAGEEWGHALKMAGVPD</sequence>
<dbReference type="Gene3D" id="1.25.40.10">
    <property type="entry name" value="Tetratricopeptide repeat domain"/>
    <property type="match status" value="1"/>
</dbReference>